<proteinExistence type="predicted"/>
<feature type="compositionally biased region" description="Basic residues" evidence="4">
    <location>
        <begin position="300"/>
        <end position="310"/>
    </location>
</feature>
<evidence type="ECO:0000259" key="5">
    <source>
        <dbReference type="PROSITE" id="PS50102"/>
    </source>
</evidence>
<organism evidence="6 7">
    <name type="scientific">Hanseniaspora guilliermondii</name>
    <dbReference type="NCBI Taxonomy" id="56406"/>
    <lineage>
        <taxon>Eukaryota</taxon>
        <taxon>Fungi</taxon>
        <taxon>Dikarya</taxon>
        <taxon>Ascomycota</taxon>
        <taxon>Saccharomycotina</taxon>
        <taxon>Saccharomycetes</taxon>
        <taxon>Saccharomycodales</taxon>
        <taxon>Saccharomycodaceae</taxon>
        <taxon>Hanseniaspora</taxon>
    </lineage>
</organism>
<dbReference type="VEuPathDB" id="FungiDB:HGUI_00684"/>
<feature type="region of interest" description="Disordered" evidence="4">
    <location>
        <begin position="1"/>
        <end position="22"/>
    </location>
</feature>
<dbReference type="Pfam" id="PF00076">
    <property type="entry name" value="RRM_1"/>
    <property type="match status" value="3"/>
</dbReference>
<dbReference type="Gene3D" id="3.30.70.330">
    <property type="match status" value="3"/>
</dbReference>
<feature type="region of interest" description="Disordered" evidence="4">
    <location>
        <begin position="287"/>
        <end position="322"/>
    </location>
</feature>
<dbReference type="SUPFAM" id="SSF54928">
    <property type="entry name" value="RNA-binding domain, RBD"/>
    <property type="match status" value="3"/>
</dbReference>
<dbReference type="PANTHER" id="PTHR47640:SF10">
    <property type="entry name" value="TRNA SELENOCYSTEINE 1-ASSOCIATED PROTEIN 1-RELATED"/>
    <property type="match status" value="1"/>
</dbReference>
<accession>A0A1L0AY62</accession>
<dbReference type="CDD" id="cd00590">
    <property type="entry name" value="RRM_SF"/>
    <property type="match status" value="1"/>
</dbReference>
<protein>
    <recommendedName>
        <fullName evidence="5">RRM domain-containing protein</fullName>
    </recommendedName>
</protein>
<dbReference type="GO" id="GO:0003729">
    <property type="term" value="F:mRNA binding"/>
    <property type="evidence" value="ECO:0007669"/>
    <property type="project" value="InterPro"/>
</dbReference>
<evidence type="ECO:0000313" key="7">
    <source>
        <dbReference type="Proteomes" id="UP000183365"/>
    </source>
</evidence>
<keyword evidence="1" id="KW-0677">Repeat</keyword>
<dbReference type="InterPro" id="IPR000504">
    <property type="entry name" value="RRM_dom"/>
</dbReference>
<keyword evidence="7" id="KW-1185">Reference proteome</keyword>
<feature type="domain" description="RRM" evidence="5">
    <location>
        <begin position="344"/>
        <end position="418"/>
    </location>
</feature>
<evidence type="ECO:0000256" key="2">
    <source>
        <dbReference type="ARBA" id="ARBA00022884"/>
    </source>
</evidence>
<name>A0A1L0AY62_9ASCO</name>
<reference evidence="7" key="1">
    <citation type="submission" date="2016-11" db="EMBL/GenBank/DDBJ databases">
        <authorList>
            <person name="Guldener U."/>
        </authorList>
    </citation>
    <scope>NUCLEOTIDE SEQUENCE [LARGE SCALE GENOMIC DNA]</scope>
</reference>
<feature type="domain" description="RRM" evidence="5">
    <location>
        <begin position="28"/>
        <end position="187"/>
    </location>
</feature>
<evidence type="ECO:0000256" key="4">
    <source>
        <dbReference type="SAM" id="MobiDB-lite"/>
    </source>
</evidence>
<sequence>MSLENNTEVPLPPSTTALNSSLTGEAPRTLWMGDLNPLYNEKTIIDIFAEKGFKVNTKMIKNRKGVLIPCSNKITYDQMQMDKSKSPSPDYLSTNKMININGMKFVDPHSTTLHHSGYCFVEFDSYDEAIKALKLNTQLIPNIKYHPDESEVEHINTFMDQNPIDILTSFHTNPDNNRTFRLSWAASTSLNAPSIQTPEYSMFIGDISKSTTETDLMIFFQKTFKTINSVRIMTDPLSGQSRCFGFIRFGNIKDRDNCITQYNNKEVCGAIVRCALAAARNNSKQNIINNTSHDESGSHANHHKRSRSYHGRNSNDLKGRYQFNHRKSNSLSSVENKTFEKPNYSIFIGNLNKNLDDVEFFRLLQQAGTILSINSFPSKRSALVGFTTSEAAEWAINNFNGKFLSSTGLPMTVEWTYGNEPMNQYNAEQNYRNNTNEMTSRPFNMNEGPYCGRHLSYSSDSSAEMQNNGFGNNYDNNYMLNNNIANSYSLQNGYTFNNNFNNSMFNNQIPNPRAATLLRNMSGSNTTPSKISPANSYYGQNSVYETNNMVGENNIWKS</sequence>
<feature type="domain" description="RRM" evidence="5">
    <location>
        <begin position="200"/>
        <end position="279"/>
    </location>
</feature>
<dbReference type="GO" id="GO:0005829">
    <property type="term" value="C:cytosol"/>
    <property type="evidence" value="ECO:0007669"/>
    <property type="project" value="TreeGrafter"/>
</dbReference>
<dbReference type="InterPro" id="IPR012677">
    <property type="entry name" value="Nucleotide-bd_a/b_plait_sf"/>
</dbReference>
<dbReference type="AlphaFoldDB" id="A0A1L0AY62"/>
<dbReference type="PANTHER" id="PTHR47640">
    <property type="entry name" value="TRNA SELENOCYSTEINE 1-ASSOCIATED PROTEIN 1-RELATED-RELATED"/>
    <property type="match status" value="1"/>
</dbReference>
<keyword evidence="2 3" id="KW-0694">RNA-binding</keyword>
<dbReference type="InterPro" id="IPR035979">
    <property type="entry name" value="RBD_domain_sf"/>
</dbReference>
<evidence type="ECO:0000313" key="6">
    <source>
        <dbReference type="EMBL" id="SGZ38484.1"/>
    </source>
</evidence>
<gene>
    <name evidence="6" type="ORF">HGUI_00684</name>
</gene>
<dbReference type="OrthoDB" id="446113at2759"/>
<evidence type="ECO:0000256" key="1">
    <source>
        <dbReference type="ARBA" id="ARBA00022737"/>
    </source>
</evidence>
<dbReference type="InterPro" id="IPR050825">
    <property type="entry name" value="RBM42_RBP45_47-like"/>
</dbReference>
<dbReference type="EMBL" id="FQNF01000008">
    <property type="protein sequence ID" value="SGZ38484.1"/>
    <property type="molecule type" value="Genomic_DNA"/>
</dbReference>
<evidence type="ECO:0000256" key="3">
    <source>
        <dbReference type="PROSITE-ProRule" id="PRU00176"/>
    </source>
</evidence>
<dbReference type="Proteomes" id="UP000183365">
    <property type="component" value="Unassembled WGS sequence"/>
</dbReference>
<dbReference type="PROSITE" id="PS50102">
    <property type="entry name" value="RRM"/>
    <property type="match status" value="3"/>
</dbReference>
<dbReference type="SMART" id="SM00360">
    <property type="entry name" value="RRM"/>
    <property type="match status" value="3"/>
</dbReference>